<sequence>MTLPQDLDLARTGGSRTIRRAAALCLVLLVALLVNAARVQVFQADRLGDNAANRRPVLARYAEPRGNILVAGEPVTASKDTGQLLRYERTYTDGPLYAPVTGYASQTYGTTLVENAEDGILSGTSPLLAPLPFWNDISRTRQPGGNVVTTIEPALQQAAYRGLAGRRGAVVAVEPSTGRVLALVSSPSYDPGVLSGTGSEVATAWARLNAAPAKPMLNRAIRETYPPGSTFKIVTAAAALDSGVVRDVDAPTGTPDPYLLPGTRTALPNEATGCRDASLAYAIRWSCNTVMADLGVKVGLAGMVDAVRRFGFNDPGLRIPSGVARSNFDTDMTLDQLALSAIGQYDTAATPLQMAMVSAAVANGGELAQPHLVESTTSAAGGVVDRTARRAYAQAMKASTAAQLRKLMVGVVEGGSGRNARIEGAEVGGKTGTAQHGVGNQGTPYAWFIGWARARDAARPAVAVAVVVEDTSARREDISGGGSAAPIARSVMEAALAAEGRGWPPSRSPERDG</sequence>
<dbReference type="RefSeq" id="WP_345689115.1">
    <property type="nucleotide sequence ID" value="NZ_BAABIT010000001.1"/>
</dbReference>
<dbReference type="Gene3D" id="3.40.710.10">
    <property type="entry name" value="DD-peptidase/beta-lactamase superfamily"/>
    <property type="match status" value="1"/>
</dbReference>
<dbReference type="Pfam" id="PF21922">
    <property type="entry name" value="PBP_dimer_2"/>
    <property type="match status" value="1"/>
</dbReference>
<keyword evidence="4" id="KW-1185">Reference proteome</keyword>
<name>A0ABV9XM83_9ACTN</name>
<dbReference type="EMBL" id="JBHSJD010000024">
    <property type="protein sequence ID" value="MFC5025833.1"/>
    <property type="molecule type" value="Genomic_DNA"/>
</dbReference>
<dbReference type="Proteomes" id="UP001595829">
    <property type="component" value="Unassembled WGS sequence"/>
</dbReference>
<protein>
    <submittedName>
        <fullName evidence="3">Penicillin-binding transpeptidase domain-containing protein</fullName>
    </submittedName>
</protein>
<dbReference type="InterPro" id="IPR001460">
    <property type="entry name" value="PCN-bd_Tpept"/>
</dbReference>
<dbReference type="SUPFAM" id="SSF56601">
    <property type="entry name" value="beta-lactamase/transpeptidase-like"/>
    <property type="match status" value="1"/>
</dbReference>
<dbReference type="InterPro" id="IPR054120">
    <property type="entry name" value="PBPA_dimer"/>
</dbReference>
<evidence type="ECO:0000313" key="3">
    <source>
        <dbReference type="EMBL" id="MFC5025833.1"/>
    </source>
</evidence>
<dbReference type="InterPro" id="IPR050515">
    <property type="entry name" value="Beta-lactam/transpept"/>
</dbReference>
<organism evidence="3 4">
    <name type="scientific">Streptomyces coeruleoprunus</name>
    <dbReference type="NCBI Taxonomy" id="285563"/>
    <lineage>
        <taxon>Bacteria</taxon>
        <taxon>Bacillati</taxon>
        <taxon>Actinomycetota</taxon>
        <taxon>Actinomycetes</taxon>
        <taxon>Kitasatosporales</taxon>
        <taxon>Streptomycetaceae</taxon>
        <taxon>Streptomyces</taxon>
    </lineage>
</organism>
<dbReference type="InterPro" id="IPR012338">
    <property type="entry name" value="Beta-lactam/transpept-like"/>
</dbReference>
<gene>
    <name evidence="3" type="ORF">ACFPM3_27265</name>
</gene>
<dbReference type="PANTHER" id="PTHR30627:SF24">
    <property type="entry name" value="PENICILLIN-BINDING PROTEIN 4B"/>
    <property type="match status" value="1"/>
</dbReference>
<feature type="domain" description="Penicillin binding protein A dimerisation" evidence="2">
    <location>
        <begin position="65"/>
        <end position="147"/>
    </location>
</feature>
<feature type="domain" description="Penicillin-binding protein transpeptidase" evidence="1">
    <location>
        <begin position="168"/>
        <end position="493"/>
    </location>
</feature>
<dbReference type="Gene3D" id="3.90.1310.10">
    <property type="entry name" value="Penicillin-binding protein 2a (Domain 2)"/>
    <property type="match status" value="1"/>
</dbReference>
<evidence type="ECO:0000313" key="4">
    <source>
        <dbReference type="Proteomes" id="UP001595829"/>
    </source>
</evidence>
<reference evidence="4" key="1">
    <citation type="journal article" date="2019" name="Int. J. Syst. Evol. Microbiol.">
        <title>The Global Catalogue of Microorganisms (GCM) 10K type strain sequencing project: providing services to taxonomists for standard genome sequencing and annotation.</title>
        <authorList>
            <consortium name="The Broad Institute Genomics Platform"/>
            <consortium name="The Broad Institute Genome Sequencing Center for Infectious Disease"/>
            <person name="Wu L."/>
            <person name="Ma J."/>
        </authorList>
    </citation>
    <scope>NUCLEOTIDE SEQUENCE [LARGE SCALE GENOMIC DNA]</scope>
    <source>
        <strain evidence="4">CGMCC 4.1648</strain>
    </source>
</reference>
<proteinExistence type="predicted"/>
<evidence type="ECO:0000259" key="2">
    <source>
        <dbReference type="Pfam" id="PF21922"/>
    </source>
</evidence>
<dbReference type="PANTHER" id="PTHR30627">
    <property type="entry name" value="PEPTIDOGLYCAN D,D-TRANSPEPTIDASE"/>
    <property type="match status" value="1"/>
</dbReference>
<accession>A0ABV9XM83</accession>
<dbReference type="Pfam" id="PF00905">
    <property type="entry name" value="Transpeptidase"/>
    <property type="match status" value="1"/>
</dbReference>
<evidence type="ECO:0000259" key="1">
    <source>
        <dbReference type="Pfam" id="PF00905"/>
    </source>
</evidence>
<comment type="caution">
    <text evidence="3">The sequence shown here is derived from an EMBL/GenBank/DDBJ whole genome shotgun (WGS) entry which is preliminary data.</text>
</comment>